<dbReference type="NCBIfam" id="NF045515">
    <property type="entry name" value="Glp_gephyrin"/>
    <property type="match status" value="1"/>
</dbReference>
<dbReference type="CDD" id="cd00887">
    <property type="entry name" value="MoeA"/>
    <property type="match status" value="1"/>
</dbReference>
<comment type="pathway">
    <text evidence="2 7">Cofactor biosynthesis; molybdopterin biosynthesis.</text>
</comment>
<comment type="similarity">
    <text evidence="3 7">Belongs to the MoeA family.</text>
</comment>
<evidence type="ECO:0000256" key="1">
    <source>
        <dbReference type="ARBA" id="ARBA00002901"/>
    </source>
</evidence>
<dbReference type="RefSeq" id="WP_011273990.1">
    <property type="nucleotide sequence ID" value="NC_007164.1"/>
</dbReference>
<dbReference type="UniPathway" id="UPA00344"/>
<dbReference type="Pfam" id="PF03454">
    <property type="entry name" value="MoeA_C"/>
    <property type="match status" value="1"/>
</dbReference>
<evidence type="ECO:0000313" key="9">
    <source>
        <dbReference type="EMBL" id="CAI37768.1"/>
    </source>
</evidence>
<feature type="domain" description="MoaB/Mog" evidence="8">
    <location>
        <begin position="186"/>
        <end position="329"/>
    </location>
</feature>
<comment type="cofactor">
    <cofactor evidence="7">
        <name>Mg(2+)</name>
        <dbReference type="ChEBI" id="CHEBI:18420"/>
    </cofactor>
</comment>
<dbReference type="KEGG" id="cjk:jk1595"/>
<evidence type="ECO:0000259" key="8">
    <source>
        <dbReference type="SMART" id="SM00852"/>
    </source>
</evidence>
<dbReference type="Gene3D" id="2.170.190.11">
    <property type="entry name" value="Molybdopterin biosynthesis moea protein, domain 3"/>
    <property type="match status" value="1"/>
</dbReference>
<keyword evidence="5 7" id="KW-0501">Molybdenum cofactor biosynthesis</keyword>
<dbReference type="GO" id="GO:0046872">
    <property type="term" value="F:metal ion binding"/>
    <property type="evidence" value="ECO:0007669"/>
    <property type="project" value="UniProtKB-UniRule"/>
</dbReference>
<keyword evidence="7" id="KW-0479">Metal-binding</keyword>
<dbReference type="GO" id="GO:0005829">
    <property type="term" value="C:cytosol"/>
    <property type="evidence" value="ECO:0007669"/>
    <property type="project" value="TreeGrafter"/>
</dbReference>
<proteinExistence type="inferred from homology"/>
<keyword evidence="7" id="KW-0808">Transferase</keyword>
<dbReference type="Gene3D" id="2.40.340.10">
    <property type="entry name" value="MoeA, C-terminal, domain IV"/>
    <property type="match status" value="1"/>
</dbReference>
<dbReference type="HOGENOM" id="CLU_010186_7_0_11"/>
<dbReference type="Gene3D" id="3.90.105.10">
    <property type="entry name" value="Molybdopterin biosynthesis moea protein, domain 2"/>
    <property type="match status" value="1"/>
</dbReference>
<gene>
    <name evidence="9" type="primary">moeA2</name>
    <name evidence="9" type="ordered locus">jk1595</name>
</gene>
<dbReference type="Gene3D" id="3.40.980.10">
    <property type="entry name" value="MoaB/Mog-like domain"/>
    <property type="match status" value="1"/>
</dbReference>
<evidence type="ECO:0000313" key="10">
    <source>
        <dbReference type="Proteomes" id="UP000000545"/>
    </source>
</evidence>
<dbReference type="PANTHER" id="PTHR10192">
    <property type="entry name" value="MOLYBDOPTERIN BIOSYNTHESIS PROTEIN"/>
    <property type="match status" value="1"/>
</dbReference>
<dbReference type="InterPro" id="IPR038987">
    <property type="entry name" value="MoeA-like"/>
</dbReference>
<keyword evidence="4 7" id="KW-0500">Molybdenum</keyword>
<dbReference type="STRING" id="306537.jk1595"/>
<accession>Q4JTT9</accession>
<evidence type="ECO:0000256" key="6">
    <source>
        <dbReference type="ARBA" id="ARBA00047317"/>
    </source>
</evidence>
<comment type="function">
    <text evidence="1 7">Catalyzes the insertion of molybdate into adenylated molybdopterin with the concomitant release of AMP.</text>
</comment>
<dbReference type="GO" id="GO:0061599">
    <property type="term" value="F:molybdopterin molybdotransferase activity"/>
    <property type="evidence" value="ECO:0007669"/>
    <property type="project" value="UniProtKB-UniRule"/>
</dbReference>
<dbReference type="SMART" id="SM00852">
    <property type="entry name" value="MoCF_biosynth"/>
    <property type="match status" value="1"/>
</dbReference>
<dbReference type="GO" id="GO:0006777">
    <property type="term" value="P:Mo-molybdopterin cofactor biosynthetic process"/>
    <property type="evidence" value="ECO:0007669"/>
    <property type="project" value="UniProtKB-UniRule"/>
</dbReference>
<dbReference type="InterPro" id="IPR036135">
    <property type="entry name" value="MoeA_linker/N_sf"/>
</dbReference>
<evidence type="ECO:0000256" key="7">
    <source>
        <dbReference type="RuleBase" id="RU365090"/>
    </source>
</evidence>
<dbReference type="SUPFAM" id="SSF63867">
    <property type="entry name" value="MoeA C-terminal domain-like"/>
    <property type="match status" value="1"/>
</dbReference>
<dbReference type="PANTHER" id="PTHR10192:SF5">
    <property type="entry name" value="GEPHYRIN"/>
    <property type="match status" value="1"/>
</dbReference>
<evidence type="ECO:0000256" key="4">
    <source>
        <dbReference type="ARBA" id="ARBA00022505"/>
    </source>
</evidence>
<dbReference type="Pfam" id="PF00994">
    <property type="entry name" value="MoCF_biosynth"/>
    <property type="match status" value="1"/>
</dbReference>
<dbReference type="SUPFAM" id="SSF53218">
    <property type="entry name" value="Molybdenum cofactor biosynthesis proteins"/>
    <property type="match status" value="1"/>
</dbReference>
<reference evidence="9 10" key="1">
    <citation type="journal article" date="2005" name="J. Bacteriol.">
        <title>Complete genome sequence and analysis of the multiresistant nosocomial pathogen Corynebacterium jeikeium K411, a lipid-requiring bacterium of the human skin flora.</title>
        <authorList>
            <person name="Tauch A."/>
            <person name="Kaiser O."/>
            <person name="Hain T."/>
            <person name="Goesmann A."/>
            <person name="Weisshaar B."/>
            <person name="Albersmeier A."/>
            <person name="Bekel T."/>
            <person name="Bischoff N."/>
            <person name="Brune I."/>
            <person name="Chakraborty T."/>
            <person name="Kalinowski J."/>
            <person name="Meyer F."/>
            <person name="Rupp O."/>
            <person name="Schneiker S."/>
            <person name="Viehoever P."/>
            <person name="Puehler A."/>
        </authorList>
    </citation>
    <scope>NUCLEOTIDE SEQUENCE [LARGE SCALE GENOMIC DNA]</scope>
    <source>
        <strain evidence="9 10">K411</strain>
    </source>
</reference>
<evidence type="ECO:0000256" key="2">
    <source>
        <dbReference type="ARBA" id="ARBA00005046"/>
    </source>
</evidence>
<evidence type="ECO:0000256" key="3">
    <source>
        <dbReference type="ARBA" id="ARBA00010763"/>
    </source>
</evidence>
<dbReference type="EC" id="2.10.1.1" evidence="7"/>
<dbReference type="GeneID" id="92739224"/>
<evidence type="ECO:0000256" key="5">
    <source>
        <dbReference type="ARBA" id="ARBA00023150"/>
    </source>
</evidence>
<dbReference type="InterPro" id="IPR036425">
    <property type="entry name" value="MoaB/Mog-like_dom_sf"/>
</dbReference>
<protein>
    <recommendedName>
        <fullName evidence="7">Molybdopterin molybdenumtransferase</fullName>
        <ecNumber evidence="7">2.10.1.1</ecNumber>
    </recommendedName>
</protein>
<keyword evidence="7" id="KW-0460">Magnesium</keyword>
<keyword evidence="10" id="KW-1185">Reference proteome</keyword>
<organism evidence="9 10">
    <name type="scientific">Corynebacterium jeikeium (strain K411)</name>
    <dbReference type="NCBI Taxonomy" id="306537"/>
    <lineage>
        <taxon>Bacteria</taxon>
        <taxon>Bacillati</taxon>
        <taxon>Actinomycetota</taxon>
        <taxon>Actinomycetes</taxon>
        <taxon>Mycobacteriales</taxon>
        <taxon>Corynebacteriaceae</taxon>
        <taxon>Corynebacterium</taxon>
    </lineage>
</organism>
<dbReference type="EMBL" id="CR931997">
    <property type="protein sequence ID" value="CAI37768.1"/>
    <property type="molecule type" value="Genomic_DNA"/>
</dbReference>
<dbReference type="InterPro" id="IPR005111">
    <property type="entry name" value="MoeA_C_domain_IV"/>
</dbReference>
<dbReference type="eggNOG" id="COG0303">
    <property type="taxonomic scope" value="Bacteria"/>
</dbReference>
<sequence>MMTPEEYSNRLQRLVRVTPVEEVSVGEAVGQCLAEAVRAEVPVPPFDNSSMDGYAVAYRDIAVLAESSTGSVTLPVSGDIPAGAVPRALRGGTAMRIMTGSVLPSGADTVVPVELTDQPPGAGPAPREVTITGHVEQGASIRFRGHDIERGKMVASAGERVTPSLLAGVLAAGVARVLVHRRPRVAVIVTGDELTEAGESLHLGHIPDSNGPMLASLVRQAGADIVQQSRSVDREDEFLSLLYKAASCADLILTTGGVSAGAFEVVKQAMSIETKDADSPRMSFVKVAIQPGKPQGYGTADGTPIIGLPGNPVSAFTSFHVFVRPFLSALSGGPGMLSTQPVEVGTGWVSHQGKAQVMPVCLVPKAVPSHALGSASHAIASLHRADALALIPLEVTQVKPGMIVDAIILEGK</sequence>
<dbReference type="AlphaFoldDB" id="Q4JTT9"/>
<dbReference type="SUPFAM" id="SSF63882">
    <property type="entry name" value="MoeA N-terminal region -like"/>
    <property type="match status" value="1"/>
</dbReference>
<dbReference type="Proteomes" id="UP000000545">
    <property type="component" value="Chromosome"/>
</dbReference>
<dbReference type="InterPro" id="IPR001453">
    <property type="entry name" value="MoaB/Mog_dom"/>
</dbReference>
<comment type="catalytic activity">
    <reaction evidence="6">
        <text>adenylyl-molybdopterin + molybdate = Mo-molybdopterin + AMP + H(+)</text>
        <dbReference type="Rhea" id="RHEA:35047"/>
        <dbReference type="ChEBI" id="CHEBI:15378"/>
        <dbReference type="ChEBI" id="CHEBI:36264"/>
        <dbReference type="ChEBI" id="CHEBI:62727"/>
        <dbReference type="ChEBI" id="CHEBI:71302"/>
        <dbReference type="ChEBI" id="CHEBI:456215"/>
        <dbReference type="EC" id="2.10.1.1"/>
    </reaction>
</comment>
<dbReference type="PATRIC" id="fig|306537.10.peg.1615"/>
<dbReference type="Pfam" id="PF03453">
    <property type="entry name" value="MoeA_N"/>
    <property type="match status" value="1"/>
</dbReference>
<name>Q4JTT9_CORJK</name>
<dbReference type="OrthoDB" id="9804758at2"/>
<dbReference type="InterPro" id="IPR036688">
    <property type="entry name" value="MoeA_C_domain_IV_sf"/>
</dbReference>
<dbReference type="InterPro" id="IPR005110">
    <property type="entry name" value="MoeA_linker/N"/>
</dbReference>
<dbReference type="NCBIfam" id="TIGR00177">
    <property type="entry name" value="molyb_syn"/>
    <property type="match status" value="1"/>
</dbReference>